<sequence>MRAKLQRMKSPAHIAAIRFGLGLRLGEAPPAQPEAWLLQQIDRPAPPPEGASLAQALEVRGKDLAARRARNPEGDPMQTRAAVAELLRTETLAWASRRLTADQPFRERLVDFWMNHFTVSRRSGSTALLIGSLERDAIRPHVTGRFADMAVAVARHPAMLIYLDNAGSLGPNSPGGQRARRGLNENLAREMLELHTLSPAGGYTQGDVQELAKILTGWSFEGGREPYGFVFRGRNHEPGEKRLLGRRFGAGEAAGEEAIRFLAEHPATWRHLAVKLARHFVADQPPAQAVSALERSLRESKGDLGAAARTLVALPQAWDPPLGKFRTPMDYVIAAGRALGLREGQARLVLAGLGSLSQPLWTAQQPIGWPDVAADWATPEALMRRVDWAFTLAGRMERVDPGAAAEAALGPLARAETATEMRRAGSVRDALTLLLGSPEFMHR</sequence>
<reference evidence="2" key="1">
    <citation type="journal article" date="2019" name="Int. J. Syst. Evol. Microbiol.">
        <title>The Global Catalogue of Microorganisms (GCM) 10K type strain sequencing project: providing services to taxonomists for standard genome sequencing and annotation.</title>
        <authorList>
            <consortium name="The Broad Institute Genomics Platform"/>
            <consortium name="The Broad Institute Genome Sequencing Center for Infectious Disease"/>
            <person name="Wu L."/>
            <person name="Ma J."/>
        </authorList>
    </citation>
    <scope>NUCLEOTIDE SEQUENCE [LARGE SCALE GENOMIC DNA]</scope>
    <source>
        <strain evidence="2">CGMCC 1.16855</strain>
    </source>
</reference>
<accession>A0ABV7BSX1</accession>
<organism evidence="1 2">
    <name type="scientific">Falsiroseomonas tokyonensis</name>
    <dbReference type="NCBI Taxonomy" id="430521"/>
    <lineage>
        <taxon>Bacteria</taxon>
        <taxon>Pseudomonadati</taxon>
        <taxon>Pseudomonadota</taxon>
        <taxon>Alphaproteobacteria</taxon>
        <taxon>Acetobacterales</taxon>
        <taxon>Roseomonadaceae</taxon>
        <taxon>Falsiroseomonas</taxon>
    </lineage>
</organism>
<comment type="caution">
    <text evidence="1">The sequence shown here is derived from an EMBL/GenBank/DDBJ whole genome shotgun (WGS) entry which is preliminary data.</text>
</comment>
<proteinExistence type="predicted"/>
<dbReference type="InterPro" id="IPR014917">
    <property type="entry name" value="DUF1800"/>
</dbReference>
<dbReference type="Pfam" id="PF08811">
    <property type="entry name" value="DUF1800"/>
    <property type="match status" value="1"/>
</dbReference>
<protein>
    <submittedName>
        <fullName evidence="1">DUF1800 family protein</fullName>
    </submittedName>
</protein>
<dbReference type="Proteomes" id="UP001595420">
    <property type="component" value="Unassembled WGS sequence"/>
</dbReference>
<evidence type="ECO:0000313" key="1">
    <source>
        <dbReference type="EMBL" id="MFC2999806.1"/>
    </source>
</evidence>
<name>A0ABV7BSX1_9PROT</name>
<evidence type="ECO:0000313" key="2">
    <source>
        <dbReference type="Proteomes" id="UP001595420"/>
    </source>
</evidence>
<dbReference type="EMBL" id="JBHRSB010000002">
    <property type="protein sequence ID" value="MFC2999806.1"/>
    <property type="molecule type" value="Genomic_DNA"/>
</dbReference>
<gene>
    <name evidence="1" type="ORF">ACFOD3_07870</name>
</gene>
<keyword evidence="2" id="KW-1185">Reference proteome</keyword>